<dbReference type="PANTHER" id="PTHR43162:SF1">
    <property type="entry name" value="PRESTALK A DIFFERENTIATION PROTEIN A"/>
    <property type="match status" value="1"/>
</dbReference>
<dbReference type="InterPro" id="IPR036291">
    <property type="entry name" value="NAD(P)-bd_dom_sf"/>
</dbReference>
<dbReference type="PANTHER" id="PTHR43162">
    <property type="match status" value="1"/>
</dbReference>
<dbReference type="SUPFAM" id="SSF51735">
    <property type="entry name" value="NAD(P)-binding Rossmann-fold domains"/>
    <property type="match status" value="1"/>
</dbReference>
<reference evidence="3" key="1">
    <citation type="journal article" date="2019" name="Int. J. Syst. Evol. Microbiol.">
        <title>The Global Catalogue of Microorganisms (GCM) 10K type strain sequencing project: providing services to taxonomists for standard genome sequencing and annotation.</title>
        <authorList>
            <consortium name="The Broad Institute Genomics Platform"/>
            <consortium name="The Broad Institute Genome Sequencing Center for Infectious Disease"/>
            <person name="Wu L."/>
            <person name="Ma J."/>
        </authorList>
    </citation>
    <scope>NUCLEOTIDE SEQUENCE [LARGE SCALE GENOMIC DNA]</scope>
    <source>
        <strain evidence="3">JCM 17326</strain>
    </source>
</reference>
<dbReference type="EMBL" id="BAABDQ010000048">
    <property type="protein sequence ID" value="GAA3612260.1"/>
    <property type="molecule type" value="Genomic_DNA"/>
</dbReference>
<name>A0ABP6ZN47_9ACTN</name>
<dbReference type="Gene3D" id="3.40.50.720">
    <property type="entry name" value="NAD(P)-binding Rossmann-like Domain"/>
    <property type="match status" value="1"/>
</dbReference>
<proteinExistence type="predicted"/>
<gene>
    <name evidence="2" type="ORF">GCM10022419_116530</name>
</gene>
<dbReference type="Gene3D" id="3.90.25.10">
    <property type="entry name" value="UDP-galactose 4-epimerase, domain 1"/>
    <property type="match status" value="1"/>
</dbReference>
<evidence type="ECO:0000313" key="3">
    <source>
        <dbReference type="Proteomes" id="UP001500630"/>
    </source>
</evidence>
<feature type="domain" description="NmrA-like" evidence="1">
    <location>
        <begin position="2"/>
        <end position="244"/>
    </location>
</feature>
<dbReference type="InterPro" id="IPR008030">
    <property type="entry name" value="NmrA-like"/>
</dbReference>
<dbReference type="InterPro" id="IPR051604">
    <property type="entry name" value="Ergot_Alk_Oxidoreductase"/>
</dbReference>
<protein>
    <submittedName>
        <fullName evidence="2">NAD(P)H-binding protein</fullName>
    </submittedName>
</protein>
<dbReference type="Pfam" id="PF05368">
    <property type="entry name" value="NmrA"/>
    <property type="match status" value="1"/>
</dbReference>
<evidence type="ECO:0000313" key="2">
    <source>
        <dbReference type="EMBL" id="GAA3612260.1"/>
    </source>
</evidence>
<organism evidence="2 3">
    <name type="scientific">Nonomuraea rosea</name>
    <dbReference type="NCBI Taxonomy" id="638574"/>
    <lineage>
        <taxon>Bacteria</taxon>
        <taxon>Bacillati</taxon>
        <taxon>Actinomycetota</taxon>
        <taxon>Actinomycetes</taxon>
        <taxon>Streptosporangiales</taxon>
        <taxon>Streptosporangiaceae</taxon>
        <taxon>Nonomuraea</taxon>
    </lineage>
</organism>
<accession>A0ABP6ZN47</accession>
<keyword evidence="3" id="KW-1185">Reference proteome</keyword>
<dbReference type="RefSeq" id="WP_345576180.1">
    <property type="nucleotide sequence ID" value="NZ_BAABDQ010000048.1"/>
</dbReference>
<dbReference type="Proteomes" id="UP001500630">
    <property type="component" value="Unassembled WGS sequence"/>
</dbReference>
<comment type="caution">
    <text evidence="2">The sequence shown here is derived from an EMBL/GenBank/DDBJ whole genome shotgun (WGS) entry which is preliminary data.</text>
</comment>
<sequence length="284" mass="29996">MILVTGATGTVGRPLVGVLAGEGVKVRAVTRDPQAAGLPAGVEVVVGDPSRPDTMGAVLEGVTSLFLHPRAVGEAAADLLALAKERGVGRVVALSAVNVDDDLADQPSRFQGDRNKEAEDAAVASGLDWVSLRSASFAVNTLRTWAPQVRAGDVVRGPYAAFAEPLIHEGDLAEVAARALLSAELTFQKVRLTGPRSRSHEELVAAIGEVIGRPLRYQEVPPEAFEQSMIQRGLPKPFIEALMARYARGAGPAEGVTDEVEKILGRPARTFSEWVADHAAAFQN</sequence>
<evidence type="ECO:0000259" key="1">
    <source>
        <dbReference type="Pfam" id="PF05368"/>
    </source>
</evidence>